<dbReference type="HOGENOM" id="CLU_104752_0_0_1"/>
<keyword evidence="4" id="KW-0862">Zinc</keyword>
<evidence type="ECO:0000313" key="8">
    <source>
        <dbReference type="EMBL" id="KIM32703.1"/>
    </source>
</evidence>
<dbReference type="AlphaFoldDB" id="A0A0C2X3B8"/>
<dbReference type="InterPro" id="IPR013087">
    <property type="entry name" value="Znf_C2H2_type"/>
</dbReference>
<dbReference type="PANTHER" id="PTHR24393">
    <property type="entry name" value="ZINC FINGER PROTEIN"/>
    <property type="match status" value="1"/>
</dbReference>
<dbReference type="GO" id="GO:0001228">
    <property type="term" value="F:DNA-binding transcription activator activity, RNA polymerase II-specific"/>
    <property type="evidence" value="ECO:0007669"/>
    <property type="project" value="TreeGrafter"/>
</dbReference>
<evidence type="ECO:0000256" key="2">
    <source>
        <dbReference type="ARBA" id="ARBA00022737"/>
    </source>
</evidence>
<dbReference type="GO" id="GO:0008270">
    <property type="term" value="F:zinc ion binding"/>
    <property type="evidence" value="ECO:0007669"/>
    <property type="project" value="UniProtKB-KW"/>
</dbReference>
<keyword evidence="1" id="KW-0479">Metal-binding</keyword>
<sequence>MNSVSHSESIFTSCTSPLELGAAVAASDDALDDSKEAFQETLRYFESLERSNPTLFAIISDAAQELSIVAGTQSVASPLGSTGNSTISTLTGPDITLVPEVFLNGRIMYKCDDCGKLHDRKGRLIACMNSHSGRKPYQCSGTCGQRGCTKAYASEELLNRHCTPNNERIRECSYCNAKVLKQNLSRHKRSCSLASEP</sequence>
<dbReference type="SUPFAM" id="SSF57667">
    <property type="entry name" value="beta-beta-alpha zinc fingers"/>
    <property type="match status" value="1"/>
</dbReference>
<dbReference type="GO" id="GO:0005634">
    <property type="term" value="C:nucleus"/>
    <property type="evidence" value="ECO:0007669"/>
    <property type="project" value="TreeGrafter"/>
</dbReference>
<dbReference type="Gene3D" id="3.30.160.60">
    <property type="entry name" value="Classic Zinc Finger"/>
    <property type="match status" value="1"/>
</dbReference>
<keyword evidence="5" id="KW-0539">Nucleus</keyword>
<gene>
    <name evidence="8" type="ORF">M408DRAFT_185511</name>
</gene>
<dbReference type="EMBL" id="KN824279">
    <property type="protein sequence ID" value="KIM32703.1"/>
    <property type="molecule type" value="Genomic_DNA"/>
</dbReference>
<dbReference type="GO" id="GO:0000978">
    <property type="term" value="F:RNA polymerase II cis-regulatory region sequence-specific DNA binding"/>
    <property type="evidence" value="ECO:0007669"/>
    <property type="project" value="TreeGrafter"/>
</dbReference>
<dbReference type="OrthoDB" id="3437960at2759"/>
<evidence type="ECO:0000256" key="5">
    <source>
        <dbReference type="ARBA" id="ARBA00023242"/>
    </source>
</evidence>
<dbReference type="STRING" id="933852.A0A0C2X3B8"/>
<dbReference type="PROSITE" id="PS50157">
    <property type="entry name" value="ZINC_FINGER_C2H2_2"/>
    <property type="match status" value="1"/>
</dbReference>
<dbReference type="InterPro" id="IPR036236">
    <property type="entry name" value="Znf_C2H2_sf"/>
</dbReference>
<protein>
    <recommendedName>
        <fullName evidence="7">C2H2-type domain-containing protein</fullName>
    </recommendedName>
</protein>
<evidence type="ECO:0000313" key="9">
    <source>
        <dbReference type="Proteomes" id="UP000054097"/>
    </source>
</evidence>
<evidence type="ECO:0000256" key="4">
    <source>
        <dbReference type="ARBA" id="ARBA00022833"/>
    </source>
</evidence>
<reference evidence="8 9" key="1">
    <citation type="submission" date="2014-04" db="EMBL/GenBank/DDBJ databases">
        <authorList>
            <consortium name="DOE Joint Genome Institute"/>
            <person name="Kuo A."/>
            <person name="Zuccaro A."/>
            <person name="Kohler A."/>
            <person name="Nagy L.G."/>
            <person name="Floudas D."/>
            <person name="Copeland A."/>
            <person name="Barry K.W."/>
            <person name="Cichocki N."/>
            <person name="Veneault-Fourrey C."/>
            <person name="LaButti K."/>
            <person name="Lindquist E.A."/>
            <person name="Lipzen A."/>
            <person name="Lundell T."/>
            <person name="Morin E."/>
            <person name="Murat C."/>
            <person name="Sun H."/>
            <person name="Tunlid A."/>
            <person name="Henrissat B."/>
            <person name="Grigoriev I.V."/>
            <person name="Hibbett D.S."/>
            <person name="Martin F."/>
            <person name="Nordberg H.P."/>
            <person name="Cantor M.N."/>
            <person name="Hua S.X."/>
        </authorList>
    </citation>
    <scope>NUCLEOTIDE SEQUENCE [LARGE SCALE GENOMIC DNA]</scope>
    <source>
        <strain evidence="8 9">MAFF 305830</strain>
    </source>
</reference>
<dbReference type="PANTHER" id="PTHR24393:SF34">
    <property type="entry name" value="PR_SET DOMAIN 13"/>
    <property type="match status" value="1"/>
</dbReference>
<accession>A0A0C2X3B8</accession>
<keyword evidence="2" id="KW-0677">Repeat</keyword>
<name>A0A0C2X3B8_SERVB</name>
<reference evidence="9" key="2">
    <citation type="submission" date="2015-01" db="EMBL/GenBank/DDBJ databases">
        <title>Evolutionary Origins and Diversification of the Mycorrhizal Mutualists.</title>
        <authorList>
            <consortium name="DOE Joint Genome Institute"/>
            <consortium name="Mycorrhizal Genomics Consortium"/>
            <person name="Kohler A."/>
            <person name="Kuo A."/>
            <person name="Nagy L.G."/>
            <person name="Floudas D."/>
            <person name="Copeland A."/>
            <person name="Barry K.W."/>
            <person name="Cichocki N."/>
            <person name="Veneault-Fourrey C."/>
            <person name="LaButti K."/>
            <person name="Lindquist E.A."/>
            <person name="Lipzen A."/>
            <person name="Lundell T."/>
            <person name="Morin E."/>
            <person name="Murat C."/>
            <person name="Riley R."/>
            <person name="Ohm R."/>
            <person name="Sun H."/>
            <person name="Tunlid A."/>
            <person name="Henrissat B."/>
            <person name="Grigoriev I.V."/>
            <person name="Hibbett D.S."/>
            <person name="Martin F."/>
        </authorList>
    </citation>
    <scope>NUCLEOTIDE SEQUENCE [LARGE SCALE GENOMIC DNA]</scope>
    <source>
        <strain evidence="9">MAFF 305830</strain>
    </source>
</reference>
<evidence type="ECO:0000256" key="6">
    <source>
        <dbReference type="PROSITE-ProRule" id="PRU00042"/>
    </source>
</evidence>
<feature type="domain" description="C2H2-type" evidence="7">
    <location>
        <begin position="109"/>
        <end position="136"/>
    </location>
</feature>
<proteinExistence type="predicted"/>
<keyword evidence="3 6" id="KW-0863">Zinc-finger</keyword>
<keyword evidence="9" id="KW-1185">Reference proteome</keyword>
<evidence type="ECO:0000256" key="1">
    <source>
        <dbReference type="ARBA" id="ARBA00022723"/>
    </source>
</evidence>
<organism evidence="8 9">
    <name type="scientific">Serendipita vermifera MAFF 305830</name>
    <dbReference type="NCBI Taxonomy" id="933852"/>
    <lineage>
        <taxon>Eukaryota</taxon>
        <taxon>Fungi</taxon>
        <taxon>Dikarya</taxon>
        <taxon>Basidiomycota</taxon>
        <taxon>Agaricomycotina</taxon>
        <taxon>Agaricomycetes</taxon>
        <taxon>Sebacinales</taxon>
        <taxon>Serendipitaceae</taxon>
        <taxon>Serendipita</taxon>
    </lineage>
</organism>
<evidence type="ECO:0000259" key="7">
    <source>
        <dbReference type="PROSITE" id="PS50157"/>
    </source>
</evidence>
<evidence type="ECO:0000256" key="3">
    <source>
        <dbReference type="ARBA" id="ARBA00022771"/>
    </source>
</evidence>
<dbReference type="Proteomes" id="UP000054097">
    <property type="component" value="Unassembled WGS sequence"/>
</dbReference>